<accession>A0A383U2P0</accession>
<dbReference type="RefSeq" id="WP_119058567.1">
    <property type="nucleotide sequence ID" value="NZ_UNSC01000008.1"/>
</dbReference>
<keyword evidence="2" id="KW-1133">Transmembrane helix</keyword>
<evidence type="ECO:0000313" key="3">
    <source>
        <dbReference type="EMBL" id="SZD74192.1"/>
    </source>
</evidence>
<reference evidence="3 4" key="1">
    <citation type="submission" date="2018-09" db="EMBL/GenBank/DDBJ databases">
        <authorList>
            <consortium name="Pathogen Informatics"/>
        </authorList>
    </citation>
    <scope>NUCLEOTIDE SEQUENCE [LARGE SCALE GENOMIC DNA]</scope>
    <source>
        <strain evidence="3 4">OH-22767</strain>
    </source>
</reference>
<dbReference type="OrthoDB" id="1467719at2"/>
<dbReference type="EMBL" id="UNSC01000008">
    <property type="protein sequence ID" value="SZD74192.1"/>
    <property type="molecule type" value="Genomic_DNA"/>
</dbReference>
<dbReference type="Proteomes" id="UP000262142">
    <property type="component" value="Unassembled WGS sequence"/>
</dbReference>
<dbReference type="InterPro" id="IPR007060">
    <property type="entry name" value="FtsL/DivIC"/>
</dbReference>
<feature type="transmembrane region" description="Helical" evidence="2">
    <location>
        <begin position="12"/>
        <end position="31"/>
    </location>
</feature>
<keyword evidence="4" id="KW-1185">Reference proteome</keyword>
<gene>
    <name evidence="3" type="ORF">SAMEA104719789_01650</name>
</gene>
<proteinExistence type="predicted"/>
<keyword evidence="2" id="KW-0812">Transmembrane</keyword>
<keyword evidence="2" id="KW-0472">Membrane</keyword>
<feature type="coiled-coil region" evidence="1">
    <location>
        <begin position="40"/>
        <end position="67"/>
    </location>
</feature>
<organism evidence="3 4">
    <name type="scientific">Candidatus Ornithobacterium hominis</name>
    <dbReference type="NCBI Taxonomy" id="2497989"/>
    <lineage>
        <taxon>Bacteria</taxon>
        <taxon>Pseudomonadati</taxon>
        <taxon>Bacteroidota</taxon>
        <taxon>Flavobacteriia</taxon>
        <taxon>Flavobacteriales</taxon>
        <taxon>Weeksellaceae</taxon>
        <taxon>Ornithobacterium</taxon>
    </lineage>
</organism>
<name>A0A383U2P0_9FLAO</name>
<evidence type="ECO:0000313" key="4">
    <source>
        <dbReference type="Proteomes" id="UP000262142"/>
    </source>
</evidence>
<evidence type="ECO:0000256" key="1">
    <source>
        <dbReference type="SAM" id="Coils"/>
    </source>
</evidence>
<sequence length="107" mass="13407">MKSNQKTRVWYTFLWNKYFLFGLLFVIWMTFFDQNSYLLHRELNREIDNLKKDIEYYQENLKQEKAEINYLEHHPEAYEKLAREKYLMKREDETIFLIELKDSIPTK</sequence>
<evidence type="ECO:0000256" key="2">
    <source>
        <dbReference type="SAM" id="Phobius"/>
    </source>
</evidence>
<keyword evidence="1" id="KW-0175">Coiled coil</keyword>
<dbReference type="AlphaFoldDB" id="A0A383U2P0"/>
<protein>
    <submittedName>
        <fullName evidence="3">Septum formation initiator</fullName>
    </submittedName>
</protein>
<dbReference type="Pfam" id="PF04977">
    <property type="entry name" value="DivIC"/>
    <property type="match status" value="1"/>
</dbReference>